<feature type="signal peptide" evidence="4">
    <location>
        <begin position="1"/>
        <end position="22"/>
    </location>
</feature>
<name>A0A089YQ90_9PSED</name>
<accession>A0A089YQ90</accession>
<dbReference type="HOGENOM" id="CLU_042378_2_0_6"/>
<keyword evidence="3 4" id="KW-0732">Signal</keyword>
<keyword evidence="2" id="KW-0813">Transport</keyword>
<evidence type="ECO:0000256" key="1">
    <source>
        <dbReference type="ARBA" id="ARBA00009075"/>
    </source>
</evidence>
<dbReference type="OrthoDB" id="6759120at2"/>
<feature type="chain" id="PRO_5001852305" evidence="4">
    <location>
        <begin position="23"/>
        <end position="459"/>
    </location>
</feature>
<evidence type="ECO:0000256" key="4">
    <source>
        <dbReference type="SAM" id="SignalP"/>
    </source>
</evidence>
<dbReference type="EMBL" id="CP009533">
    <property type="protein sequence ID" value="AIS16547.1"/>
    <property type="molecule type" value="Genomic_DNA"/>
</dbReference>
<dbReference type="Pfam" id="PF03573">
    <property type="entry name" value="OprD"/>
    <property type="match status" value="1"/>
</dbReference>
<dbReference type="eggNOG" id="ENOG50341YC">
    <property type="taxonomic scope" value="Bacteria"/>
</dbReference>
<reference evidence="5 6" key="1">
    <citation type="journal article" date="2015" name="J. Biotechnol.">
        <title>Complete genome sequence of Pseudomonas rhizosphaerae IH5T (=DSM 16299T), a phosphate-solubilizing rhizobacterium for bacterial biofertilizer.</title>
        <authorList>
            <person name="Kwak Y."/>
            <person name="Jung B.K."/>
            <person name="Shin J.H."/>
        </authorList>
    </citation>
    <scope>NUCLEOTIDE SEQUENCE [LARGE SCALE GENOMIC DNA]</scope>
    <source>
        <strain evidence="5">DSM 16299</strain>
    </source>
</reference>
<sequence length="459" mass="49551">MKITKRAVFTLSLSGFAPLVLADEASQAFIPLTVKTSSAQDEAKGFIEDSSVTGSTRNWFAKEKGKRGLTWGINKGNGVTERTGSRDTWVQGTIVNYTSGFTQGTVGLSTEVAAYNTVALEQGKGRVAGGGNRTLTDHNGEAVDQWTKAGLANLKARVSNTVLTAGRQSMNTPVLAFIGNRALPSSFEGVSLHSAEFDNLDFDLGTFSRVSPRTEQSLSKFRTEYGNGTTTDQVNIFGLNYQPLKSLTTSLYASNVKDVWNQYYFGASHELGDASVLGLTTGFNYYKTKDAGSSKMGAIDNDTYSLSLTATHKAHSLTLAFQEVRGDEYFDYLHETNAIFLANSLFSDYNGPNEKSFQVGYGLDMAGYGVPGLKFSVYTARGWGIDGTHYKGGGYDGIQAQDGESHYEYGFGTSYAVQSGPLKASTVRATYSAHRASANQVDGSLNELRVVTTIPFQIL</sequence>
<proteinExistence type="inferred from homology"/>
<dbReference type="PANTHER" id="PTHR34596:SF2">
    <property type="entry name" value="CHITOPORIN"/>
    <property type="match status" value="1"/>
</dbReference>
<organism evidence="5 6">
    <name type="scientific">Pseudomonas rhizosphaerae</name>
    <dbReference type="NCBI Taxonomy" id="216142"/>
    <lineage>
        <taxon>Bacteria</taxon>
        <taxon>Pseudomonadati</taxon>
        <taxon>Pseudomonadota</taxon>
        <taxon>Gammaproteobacteria</taxon>
        <taxon>Pseudomonadales</taxon>
        <taxon>Pseudomonadaceae</taxon>
        <taxon>Pseudomonas</taxon>
    </lineage>
</organism>
<dbReference type="InterPro" id="IPR005318">
    <property type="entry name" value="OM_porin_bac"/>
</dbReference>
<dbReference type="Gene3D" id="2.40.160.10">
    <property type="entry name" value="Porin"/>
    <property type="match status" value="1"/>
</dbReference>
<dbReference type="KEGG" id="prh:LT40_03660"/>
<gene>
    <name evidence="5" type="ORF">LT40_03660</name>
</gene>
<comment type="similarity">
    <text evidence="1">Belongs to the outer membrane porin (Opr) (TC 1.B.25) family.</text>
</comment>
<dbReference type="AlphaFoldDB" id="A0A089YQ90"/>
<dbReference type="PANTHER" id="PTHR34596">
    <property type="entry name" value="CHITOPORIN"/>
    <property type="match status" value="1"/>
</dbReference>
<dbReference type="STRING" id="216142.LT40_03660"/>
<protein>
    <submittedName>
        <fullName evidence="5">Porin</fullName>
    </submittedName>
</protein>
<dbReference type="GO" id="GO:0016020">
    <property type="term" value="C:membrane"/>
    <property type="evidence" value="ECO:0007669"/>
    <property type="project" value="InterPro"/>
</dbReference>
<keyword evidence="6" id="KW-1185">Reference proteome</keyword>
<evidence type="ECO:0000313" key="5">
    <source>
        <dbReference type="EMBL" id="AIS16547.1"/>
    </source>
</evidence>
<evidence type="ECO:0000256" key="2">
    <source>
        <dbReference type="ARBA" id="ARBA00022448"/>
    </source>
</evidence>
<dbReference type="InterPro" id="IPR023614">
    <property type="entry name" value="Porin_dom_sf"/>
</dbReference>
<dbReference type="GO" id="GO:0015288">
    <property type="term" value="F:porin activity"/>
    <property type="evidence" value="ECO:0007669"/>
    <property type="project" value="TreeGrafter"/>
</dbReference>
<dbReference type="Proteomes" id="UP000029499">
    <property type="component" value="Chromosome"/>
</dbReference>
<evidence type="ECO:0000313" key="6">
    <source>
        <dbReference type="Proteomes" id="UP000029499"/>
    </source>
</evidence>
<evidence type="ECO:0000256" key="3">
    <source>
        <dbReference type="ARBA" id="ARBA00022729"/>
    </source>
</evidence>
<dbReference type="RefSeq" id="WP_043186608.1">
    <property type="nucleotide sequence ID" value="NZ_CP009533.1"/>
</dbReference>